<dbReference type="EMBL" id="VUJU01008546">
    <property type="protein sequence ID" value="KAF0729122.1"/>
    <property type="molecule type" value="Genomic_DNA"/>
</dbReference>
<dbReference type="Proteomes" id="UP000478052">
    <property type="component" value="Unassembled WGS sequence"/>
</dbReference>
<name>A0A6G0WP59_APHCR</name>
<evidence type="ECO:0000259" key="2">
    <source>
        <dbReference type="Pfam" id="PF21789"/>
    </source>
</evidence>
<dbReference type="OrthoDB" id="6621548at2759"/>
<keyword evidence="4" id="KW-1185">Reference proteome</keyword>
<feature type="domain" description="Transposable element P transposase-like RNase H C-terminal" evidence="2">
    <location>
        <begin position="142"/>
        <end position="173"/>
    </location>
</feature>
<dbReference type="PANTHER" id="PTHR47577">
    <property type="entry name" value="THAP DOMAIN-CONTAINING PROTEIN 6"/>
    <property type="match status" value="1"/>
</dbReference>
<dbReference type="AlphaFoldDB" id="A0A6G0WP59"/>
<evidence type="ECO:0000313" key="4">
    <source>
        <dbReference type="Proteomes" id="UP000478052"/>
    </source>
</evidence>
<evidence type="ECO:0000256" key="1">
    <source>
        <dbReference type="SAM" id="MobiDB-lite"/>
    </source>
</evidence>
<dbReference type="Pfam" id="PF21789">
    <property type="entry name" value="TNP-like_RNaseH_C"/>
    <property type="match status" value="1"/>
</dbReference>
<proteinExistence type="predicted"/>
<accession>A0A6G0WP59</accession>
<dbReference type="InterPro" id="IPR048367">
    <property type="entry name" value="TNP-like_RNaseH_C"/>
</dbReference>
<feature type="region of interest" description="Disordered" evidence="1">
    <location>
        <begin position="1"/>
        <end position="26"/>
    </location>
</feature>
<dbReference type="PANTHER" id="PTHR47577:SF2">
    <property type="entry name" value="THAP DOMAIN CONTAINING 9"/>
    <property type="match status" value="1"/>
</dbReference>
<evidence type="ECO:0000313" key="3">
    <source>
        <dbReference type="EMBL" id="KAF0729122.1"/>
    </source>
</evidence>
<organism evidence="3 4">
    <name type="scientific">Aphis craccivora</name>
    <name type="common">Cowpea aphid</name>
    <dbReference type="NCBI Taxonomy" id="307492"/>
    <lineage>
        <taxon>Eukaryota</taxon>
        <taxon>Metazoa</taxon>
        <taxon>Ecdysozoa</taxon>
        <taxon>Arthropoda</taxon>
        <taxon>Hexapoda</taxon>
        <taxon>Insecta</taxon>
        <taxon>Pterygota</taxon>
        <taxon>Neoptera</taxon>
        <taxon>Paraneoptera</taxon>
        <taxon>Hemiptera</taxon>
        <taxon>Sternorrhyncha</taxon>
        <taxon>Aphidomorpha</taxon>
        <taxon>Aphidoidea</taxon>
        <taxon>Aphididae</taxon>
        <taxon>Aphidini</taxon>
        <taxon>Aphis</taxon>
        <taxon>Aphis</taxon>
    </lineage>
</organism>
<comment type="caution">
    <text evidence="3">The sequence shown here is derived from an EMBL/GenBank/DDBJ whole genome shotgun (WGS) entry which is preliminary data.</text>
</comment>
<protein>
    <recommendedName>
        <fullName evidence="2">Transposable element P transposase-like RNase H C-terminal domain-containing protein</fullName>
    </recommendedName>
</protein>
<reference evidence="3 4" key="1">
    <citation type="submission" date="2019-08" db="EMBL/GenBank/DDBJ databases">
        <title>Whole genome of Aphis craccivora.</title>
        <authorList>
            <person name="Voronova N.V."/>
            <person name="Shulinski R.S."/>
            <person name="Bandarenka Y.V."/>
            <person name="Zhorov D.G."/>
            <person name="Warner D."/>
        </authorList>
    </citation>
    <scope>NUCLEOTIDE SEQUENCE [LARGE SCALE GENOMIC DNA]</scope>
    <source>
        <strain evidence="3">180601</strain>
        <tissue evidence="3">Whole Body</tissue>
    </source>
</reference>
<gene>
    <name evidence="3" type="ORF">FWK35_00033355</name>
</gene>
<sequence>MCSSTCSDLTDHPISEETAEPSECSSPKVVQKSSKMMIDEMCKPIINDSPNRLRLKRTVSSLENINILNELLFSSFGKHRDMVCRFVDNNQGKKLKKKYSQELRHFACYSIIEQVSCRCIGFCKDVLHLDEFQSCGPTINFISQDHLKLFFGAIRSHQGLNNNPTARQLRAVYLKLLIHAEIKQGCIGNCIPLEDIDILVNSCSSIKEPGFISHKLTSKIKCEICLLALIGKKENFLKSLINLKDNGGLVYPNNDVIVICIQTEKNDENL</sequence>